<evidence type="ECO:0000256" key="1">
    <source>
        <dbReference type="SAM" id="SignalP"/>
    </source>
</evidence>
<dbReference type="AlphaFoldDB" id="A0A101PD68"/>
<dbReference type="PROSITE" id="PS50240">
    <property type="entry name" value="TRYPSIN_DOM"/>
    <property type="match status" value="1"/>
</dbReference>
<dbReference type="SUPFAM" id="SSF50494">
    <property type="entry name" value="Trypsin-like serine proteases"/>
    <property type="match status" value="1"/>
</dbReference>
<dbReference type="InterPro" id="IPR001254">
    <property type="entry name" value="Trypsin_dom"/>
</dbReference>
<proteinExistence type="predicted"/>
<keyword evidence="4" id="KW-1185">Reference proteome</keyword>
<dbReference type="Proteomes" id="UP000053127">
    <property type="component" value="Unassembled WGS sequence"/>
</dbReference>
<dbReference type="InterPro" id="IPR009003">
    <property type="entry name" value="Peptidase_S1_PA"/>
</dbReference>
<dbReference type="PANTHER" id="PTHR24260:SF136">
    <property type="entry name" value="GH08193P-RELATED"/>
    <property type="match status" value="1"/>
</dbReference>
<dbReference type="Pfam" id="PF00089">
    <property type="entry name" value="Trypsin"/>
    <property type="match status" value="1"/>
</dbReference>
<dbReference type="EMBL" id="LMWN01000006">
    <property type="protein sequence ID" value="KUN09353.1"/>
    <property type="molecule type" value="Genomic_DNA"/>
</dbReference>
<evidence type="ECO:0000259" key="2">
    <source>
        <dbReference type="PROSITE" id="PS50240"/>
    </source>
</evidence>
<dbReference type="InterPro" id="IPR018114">
    <property type="entry name" value="TRYPSIN_HIS"/>
</dbReference>
<sequence>MVRRVRVLLLTALALVTGSVMSAAPANAVIGGSRSTYGPWAVRMLVDGKPACTGTAVTARWIISASHCFFEQGQPIADKRISFRVGSLDMRKGTTVRPVPGGRVGSARADMMLIKVPPMKVRPARLATAGVHPGQTVRQYGWGATCTGDENSCQSPVLKQSDLRIVRPDDPRCAGYTAPGGSDFCMEKRSGIPAGGDSGGPVMSIAPHGTETLLGVFDGSDRQEIAEAGEISQQLAWIHSVTRH</sequence>
<dbReference type="InterPro" id="IPR051333">
    <property type="entry name" value="CLIP_Serine_Protease"/>
</dbReference>
<dbReference type="Gene3D" id="2.40.10.10">
    <property type="entry name" value="Trypsin-like serine proteases"/>
    <property type="match status" value="1"/>
</dbReference>
<dbReference type="GO" id="GO:0006508">
    <property type="term" value="P:proteolysis"/>
    <property type="evidence" value="ECO:0007669"/>
    <property type="project" value="InterPro"/>
</dbReference>
<dbReference type="GO" id="GO:0004252">
    <property type="term" value="F:serine-type endopeptidase activity"/>
    <property type="evidence" value="ECO:0007669"/>
    <property type="project" value="InterPro"/>
</dbReference>
<gene>
    <name evidence="3" type="ORF">AQI95_05915</name>
</gene>
<dbReference type="SMART" id="SM00020">
    <property type="entry name" value="Tryp_SPc"/>
    <property type="match status" value="1"/>
</dbReference>
<evidence type="ECO:0000313" key="3">
    <source>
        <dbReference type="EMBL" id="KUN09353.1"/>
    </source>
</evidence>
<keyword evidence="1" id="KW-0732">Signal</keyword>
<name>A0A101PD68_9ACTN</name>
<feature type="chain" id="PRO_5038488887" evidence="1">
    <location>
        <begin position="29"/>
        <end position="244"/>
    </location>
</feature>
<dbReference type="STRING" id="67386.AQI95_05915"/>
<accession>A0A101PD68</accession>
<organism evidence="3 4">
    <name type="scientific">Streptomyces yokosukanensis</name>
    <dbReference type="NCBI Taxonomy" id="67386"/>
    <lineage>
        <taxon>Bacteria</taxon>
        <taxon>Bacillati</taxon>
        <taxon>Actinomycetota</taxon>
        <taxon>Actinomycetes</taxon>
        <taxon>Kitasatosporales</taxon>
        <taxon>Streptomycetaceae</taxon>
        <taxon>Streptomyces</taxon>
    </lineage>
</organism>
<evidence type="ECO:0000313" key="4">
    <source>
        <dbReference type="Proteomes" id="UP000053127"/>
    </source>
</evidence>
<dbReference type="InterPro" id="IPR043504">
    <property type="entry name" value="Peptidase_S1_PA_chymotrypsin"/>
</dbReference>
<feature type="signal peptide" evidence="1">
    <location>
        <begin position="1"/>
        <end position="28"/>
    </location>
</feature>
<dbReference type="PANTHER" id="PTHR24260">
    <property type="match status" value="1"/>
</dbReference>
<dbReference type="PROSITE" id="PS00134">
    <property type="entry name" value="TRYPSIN_HIS"/>
    <property type="match status" value="1"/>
</dbReference>
<dbReference type="RefSeq" id="WP_067118351.1">
    <property type="nucleotide sequence ID" value="NZ_KQ948207.1"/>
</dbReference>
<comment type="caution">
    <text evidence="3">The sequence shown here is derived from an EMBL/GenBank/DDBJ whole genome shotgun (WGS) entry which is preliminary data.</text>
</comment>
<feature type="domain" description="Peptidase S1" evidence="2">
    <location>
        <begin position="29"/>
        <end position="243"/>
    </location>
</feature>
<reference evidence="3 4" key="1">
    <citation type="submission" date="2015-10" db="EMBL/GenBank/DDBJ databases">
        <title>Draft genome sequence of Streptomyces yokosukanensis DSM 40224, type strain for the species Streptomyces yokosukanensis.</title>
        <authorList>
            <person name="Ruckert C."/>
            <person name="Winkler A."/>
            <person name="Kalinowski J."/>
            <person name="Kampfer P."/>
            <person name="Glaeser S."/>
        </authorList>
    </citation>
    <scope>NUCLEOTIDE SEQUENCE [LARGE SCALE GENOMIC DNA]</scope>
    <source>
        <strain evidence="3 4">DSM 40224</strain>
    </source>
</reference>
<protein>
    <submittedName>
        <fullName evidence="3">Trypsin</fullName>
    </submittedName>
</protein>
<dbReference type="OrthoDB" id="4310587at2"/>